<evidence type="ECO:0000313" key="4">
    <source>
        <dbReference type="Proteomes" id="UP000076744"/>
    </source>
</evidence>
<dbReference type="Proteomes" id="UP000076744">
    <property type="component" value="Unassembled WGS sequence"/>
</dbReference>
<keyword evidence="2" id="KW-0732">Signal</keyword>
<feature type="region of interest" description="Disordered" evidence="1">
    <location>
        <begin position="60"/>
        <end position="81"/>
    </location>
</feature>
<gene>
    <name evidence="3" type="ORF">ISF_05198</name>
</gene>
<feature type="region of interest" description="Disordered" evidence="1">
    <location>
        <begin position="119"/>
        <end position="140"/>
    </location>
</feature>
<reference evidence="3 4" key="1">
    <citation type="journal article" date="2016" name="Genome Biol. Evol.">
        <title>Divergent and convergent evolution of fungal pathogenicity.</title>
        <authorList>
            <person name="Shang Y."/>
            <person name="Xiao G."/>
            <person name="Zheng P."/>
            <person name="Cen K."/>
            <person name="Zhan S."/>
            <person name="Wang C."/>
        </authorList>
    </citation>
    <scope>NUCLEOTIDE SEQUENCE [LARGE SCALE GENOMIC DNA]</scope>
    <source>
        <strain evidence="3 4">ARSEF 2679</strain>
    </source>
</reference>
<sequence length="140" mass="15561">MVLGLLVALAAGVAICHSCHKRHQRVDAFRHEYEAHNGAPLTKAEWKQLCREHKQALKAAKHAHKEEKRMRRHGCWRTSVPASFPAPAPGMDVKHSYEEAPMDYNAAPRLSDKAIQIPVQGSDEPPAYVPGSMAPPPEKM</sequence>
<name>A0A162MKZ0_CORFA</name>
<dbReference type="AlphaFoldDB" id="A0A162MKZ0"/>
<accession>A0A162MKZ0</accession>
<dbReference type="OrthoDB" id="4864463at2759"/>
<evidence type="ECO:0000313" key="3">
    <source>
        <dbReference type="EMBL" id="OAA62189.1"/>
    </source>
</evidence>
<evidence type="ECO:0000256" key="2">
    <source>
        <dbReference type="SAM" id="SignalP"/>
    </source>
</evidence>
<keyword evidence="4" id="KW-1185">Reference proteome</keyword>
<organism evidence="3 4">
    <name type="scientific">Cordyceps fumosorosea (strain ARSEF 2679)</name>
    <name type="common">Isaria fumosorosea</name>
    <dbReference type="NCBI Taxonomy" id="1081104"/>
    <lineage>
        <taxon>Eukaryota</taxon>
        <taxon>Fungi</taxon>
        <taxon>Dikarya</taxon>
        <taxon>Ascomycota</taxon>
        <taxon>Pezizomycotina</taxon>
        <taxon>Sordariomycetes</taxon>
        <taxon>Hypocreomycetidae</taxon>
        <taxon>Hypocreales</taxon>
        <taxon>Cordycipitaceae</taxon>
        <taxon>Cordyceps</taxon>
    </lineage>
</organism>
<feature type="chain" id="PRO_5007837434" evidence="2">
    <location>
        <begin position="19"/>
        <end position="140"/>
    </location>
</feature>
<protein>
    <submittedName>
        <fullName evidence="3">Uncharacterized protein</fullName>
    </submittedName>
</protein>
<comment type="caution">
    <text evidence="3">The sequence shown here is derived from an EMBL/GenBank/DDBJ whole genome shotgun (WGS) entry which is preliminary data.</text>
</comment>
<evidence type="ECO:0000256" key="1">
    <source>
        <dbReference type="SAM" id="MobiDB-lite"/>
    </source>
</evidence>
<dbReference type="EMBL" id="AZHB01000012">
    <property type="protein sequence ID" value="OAA62189.1"/>
    <property type="molecule type" value="Genomic_DNA"/>
</dbReference>
<dbReference type="GeneID" id="30021490"/>
<feature type="signal peptide" evidence="2">
    <location>
        <begin position="1"/>
        <end position="18"/>
    </location>
</feature>
<proteinExistence type="predicted"/>
<dbReference type="RefSeq" id="XP_018703939.1">
    <property type="nucleotide sequence ID" value="XM_018848803.1"/>
</dbReference>